<dbReference type="RefSeq" id="XP_026161666.1">
    <property type="nucleotide sequence ID" value="XM_026305881.2"/>
</dbReference>
<dbReference type="AlphaFoldDB" id="A0A3Q3SE80"/>
<dbReference type="InterPro" id="IPR031466">
    <property type="entry name" value="MIIP"/>
</dbReference>
<feature type="compositionally biased region" description="Basic and acidic residues" evidence="1">
    <location>
        <begin position="223"/>
        <end position="238"/>
    </location>
</feature>
<protein>
    <submittedName>
        <fullName evidence="2">Migration and invasion inhibitory protein</fullName>
    </submittedName>
</protein>
<dbReference type="GeneTree" id="ENSGT00390000003768"/>
<organism evidence="2 3">
    <name type="scientific">Mastacembelus armatus</name>
    <name type="common">zig-zag eel</name>
    <dbReference type="NCBI Taxonomy" id="205130"/>
    <lineage>
        <taxon>Eukaryota</taxon>
        <taxon>Metazoa</taxon>
        <taxon>Chordata</taxon>
        <taxon>Craniata</taxon>
        <taxon>Vertebrata</taxon>
        <taxon>Euteleostomi</taxon>
        <taxon>Actinopterygii</taxon>
        <taxon>Neopterygii</taxon>
        <taxon>Teleostei</taxon>
        <taxon>Neoteleostei</taxon>
        <taxon>Acanthomorphata</taxon>
        <taxon>Anabantaria</taxon>
        <taxon>Synbranchiformes</taxon>
        <taxon>Mastacembelidae</taxon>
        <taxon>Mastacembelus</taxon>
    </lineage>
</organism>
<keyword evidence="3" id="KW-1185">Reference proteome</keyword>
<dbReference type="GO" id="GO:0010972">
    <property type="term" value="P:negative regulation of G2/M transition of mitotic cell cycle"/>
    <property type="evidence" value="ECO:0007669"/>
    <property type="project" value="InterPro"/>
</dbReference>
<reference evidence="2" key="1">
    <citation type="submission" date="2025-08" db="UniProtKB">
        <authorList>
            <consortium name="Ensembl"/>
        </authorList>
    </citation>
    <scope>IDENTIFICATION</scope>
</reference>
<dbReference type="CTD" id="60672"/>
<dbReference type="PANTHER" id="PTHR34831:SF1">
    <property type="entry name" value="MIGRATION AND INVASION-INHIBITORY PROTEIN"/>
    <property type="match status" value="1"/>
</dbReference>
<feature type="region of interest" description="Disordered" evidence="1">
    <location>
        <begin position="150"/>
        <end position="170"/>
    </location>
</feature>
<dbReference type="STRING" id="205130.ENSMAMP00000022800"/>
<evidence type="ECO:0000313" key="2">
    <source>
        <dbReference type="Ensembl" id="ENSMAMP00000022800.1"/>
    </source>
</evidence>
<dbReference type="Proteomes" id="UP000261640">
    <property type="component" value="Unplaced"/>
</dbReference>
<proteinExistence type="predicted"/>
<accession>A0A3Q3SE80</accession>
<feature type="region of interest" description="Disordered" evidence="1">
    <location>
        <begin position="36"/>
        <end position="59"/>
    </location>
</feature>
<dbReference type="OrthoDB" id="10002384at2759"/>
<dbReference type="InParanoid" id="A0A3Q3SE80"/>
<dbReference type="GeneID" id="113129777"/>
<dbReference type="Ensembl" id="ENSMAMT00000023380.2">
    <property type="protein sequence ID" value="ENSMAMP00000022800.1"/>
    <property type="gene ID" value="ENSMAMG00000015346.2"/>
</dbReference>
<dbReference type="PANTHER" id="PTHR34831">
    <property type="entry name" value="MIGRATION AND INVASION-INHIBITORY PROTEIN"/>
    <property type="match status" value="1"/>
</dbReference>
<evidence type="ECO:0000313" key="3">
    <source>
        <dbReference type="Proteomes" id="UP000261640"/>
    </source>
</evidence>
<dbReference type="Pfam" id="PF15734">
    <property type="entry name" value="MIIP"/>
    <property type="match status" value="1"/>
</dbReference>
<feature type="compositionally biased region" description="Basic and acidic residues" evidence="1">
    <location>
        <begin position="45"/>
        <end position="59"/>
    </location>
</feature>
<name>A0A3Q3SE80_9TELE</name>
<feature type="region of interest" description="Disordered" evidence="1">
    <location>
        <begin position="217"/>
        <end position="242"/>
    </location>
</feature>
<sequence>MVVQVLIMSTADRLDALRERNKDLLNLLRKQREKLERVSGCSQSRKREREAEAEERARPAEMVTVTGGDRGPARAALARPTVRFADACERQMGILQTISMPSLTIKYNGENAQYTDGSDRCPRVQDRLQDTREPSTKSCLVNYSKKQQDVHSRVTFQSDESEQTPASDRHHLQPLLGYDWIAGVLDAEDSLIERSDEFFNDLRMFRSLNKDECVHSPQAEFSEENHSGLELPTDKNDPETNTDTHQCTFSYRINSRLFPVPLHSQECCPVCNKHKSSHPHTAAEPALIRVSIPRSTLLPPYKHKAHRRCSFDPSDSLGLPSHCLSGWMNTGQSILKPPRGLDLQSSLNMKSSTESHNKQLGALSVPRVSSNHFSNHISGVSRLARHNFQHFSPKRKVGSTCYPVC</sequence>
<feature type="compositionally biased region" description="Polar residues" evidence="1">
    <location>
        <begin position="154"/>
        <end position="166"/>
    </location>
</feature>
<reference evidence="2" key="2">
    <citation type="submission" date="2025-09" db="UniProtKB">
        <authorList>
            <consortium name="Ensembl"/>
        </authorList>
    </citation>
    <scope>IDENTIFICATION</scope>
</reference>
<dbReference type="GO" id="GO:0030336">
    <property type="term" value="P:negative regulation of cell migration"/>
    <property type="evidence" value="ECO:0007669"/>
    <property type="project" value="InterPro"/>
</dbReference>
<evidence type="ECO:0000256" key="1">
    <source>
        <dbReference type="SAM" id="MobiDB-lite"/>
    </source>
</evidence>